<keyword evidence="3 9" id="KW-0813">Transport</keyword>
<feature type="domain" description="ABC transmembrane type-1" evidence="10">
    <location>
        <begin position="74"/>
        <end position="270"/>
    </location>
</feature>
<keyword evidence="7 9" id="KW-1133">Transmembrane helix</keyword>
<comment type="similarity">
    <text evidence="2">Belongs to the binding-protein-dependent transport system permease family. MalFG subfamily.</text>
</comment>
<feature type="transmembrane region" description="Helical" evidence="9">
    <location>
        <begin position="12"/>
        <end position="34"/>
    </location>
</feature>
<dbReference type="EMBL" id="DXEK01000189">
    <property type="protein sequence ID" value="HIX78203.1"/>
    <property type="molecule type" value="Genomic_DNA"/>
</dbReference>
<evidence type="ECO:0000256" key="5">
    <source>
        <dbReference type="ARBA" id="ARBA00022597"/>
    </source>
</evidence>
<keyword evidence="8 9" id="KW-0472">Membrane</keyword>
<comment type="caution">
    <text evidence="11">The sequence shown here is derived from an EMBL/GenBank/DDBJ whole genome shotgun (WGS) entry which is preliminary data.</text>
</comment>
<feature type="transmembrane region" description="Helical" evidence="9">
    <location>
        <begin position="114"/>
        <end position="136"/>
    </location>
</feature>
<evidence type="ECO:0000256" key="2">
    <source>
        <dbReference type="ARBA" id="ARBA00009047"/>
    </source>
</evidence>
<evidence type="ECO:0000256" key="4">
    <source>
        <dbReference type="ARBA" id="ARBA00022475"/>
    </source>
</evidence>
<dbReference type="GO" id="GO:0042956">
    <property type="term" value="P:maltodextrin transmembrane transport"/>
    <property type="evidence" value="ECO:0007669"/>
    <property type="project" value="TreeGrafter"/>
</dbReference>
<keyword evidence="4" id="KW-1003">Cell membrane</keyword>
<evidence type="ECO:0000256" key="7">
    <source>
        <dbReference type="ARBA" id="ARBA00022989"/>
    </source>
</evidence>
<feature type="transmembrane region" description="Helical" evidence="9">
    <location>
        <begin position="142"/>
        <end position="162"/>
    </location>
</feature>
<feature type="transmembrane region" description="Helical" evidence="9">
    <location>
        <begin position="248"/>
        <end position="270"/>
    </location>
</feature>
<evidence type="ECO:0000256" key="8">
    <source>
        <dbReference type="ARBA" id="ARBA00023136"/>
    </source>
</evidence>
<protein>
    <submittedName>
        <fullName evidence="11">Sugar ABC transporter permease</fullName>
    </submittedName>
</protein>
<dbReference type="GO" id="GO:0005886">
    <property type="term" value="C:plasma membrane"/>
    <property type="evidence" value="ECO:0007669"/>
    <property type="project" value="UniProtKB-SubCell"/>
</dbReference>
<feature type="transmembrane region" description="Helical" evidence="9">
    <location>
        <begin position="73"/>
        <end position="93"/>
    </location>
</feature>
<reference evidence="11" key="1">
    <citation type="journal article" date="2021" name="PeerJ">
        <title>Extensive microbial diversity within the chicken gut microbiome revealed by metagenomics and culture.</title>
        <authorList>
            <person name="Gilroy R."/>
            <person name="Ravi A."/>
            <person name="Getino M."/>
            <person name="Pursley I."/>
            <person name="Horton D.L."/>
            <person name="Alikhan N.F."/>
            <person name="Baker D."/>
            <person name="Gharbi K."/>
            <person name="Hall N."/>
            <person name="Watson M."/>
            <person name="Adriaenssens E.M."/>
            <person name="Foster-Nyarko E."/>
            <person name="Jarju S."/>
            <person name="Secka A."/>
            <person name="Antonio M."/>
            <person name="Oren A."/>
            <person name="Chaudhuri R.R."/>
            <person name="La Ragione R."/>
            <person name="Hildebrand F."/>
            <person name="Pallen M.J."/>
        </authorList>
    </citation>
    <scope>NUCLEOTIDE SEQUENCE</scope>
    <source>
        <strain evidence="11">CHK183-1962</strain>
    </source>
</reference>
<dbReference type="PROSITE" id="PS50928">
    <property type="entry name" value="ABC_TM1"/>
    <property type="match status" value="1"/>
</dbReference>
<name>A0A9D1XES1_9FIRM</name>
<evidence type="ECO:0000313" key="11">
    <source>
        <dbReference type="EMBL" id="HIX78203.1"/>
    </source>
</evidence>
<feature type="transmembrane region" description="Helical" evidence="9">
    <location>
        <begin position="200"/>
        <end position="222"/>
    </location>
</feature>
<dbReference type="Pfam" id="PF00528">
    <property type="entry name" value="BPD_transp_1"/>
    <property type="match status" value="1"/>
</dbReference>
<keyword evidence="6 9" id="KW-0812">Transmembrane</keyword>
<dbReference type="AlphaFoldDB" id="A0A9D1XES1"/>
<dbReference type="InterPro" id="IPR050901">
    <property type="entry name" value="BP-dep_ABC_trans_perm"/>
</dbReference>
<evidence type="ECO:0000259" key="10">
    <source>
        <dbReference type="PROSITE" id="PS50928"/>
    </source>
</evidence>
<dbReference type="Proteomes" id="UP000886890">
    <property type="component" value="Unassembled WGS sequence"/>
</dbReference>
<dbReference type="GO" id="GO:0015423">
    <property type="term" value="F:ABC-type maltose transporter activity"/>
    <property type="evidence" value="ECO:0007669"/>
    <property type="project" value="TreeGrafter"/>
</dbReference>
<evidence type="ECO:0000256" key="3">
    <source>
        <dbReference type="ARBA" id="ARBA00022448"/>
    </source>
</evidence>
<dbReference type="InterPro" id="IPR000515">
    <property type="entry name" value="MetI-like"/>
</dbReference>
<dbReference type="PANTHER" id="PTHR32243:SF50">
    <property type="entry name" value="MALTOSE_MALTODEXTRIN TRANSPORT SYSTEM PERMEASE PROTEIN MALG"/>
    <property type="match status" value="1"/>
</dbReference>
<evidence type="ECO:0000313" key="12">
    <source>
        <dbReference type="Proteomes" id="UP000886890"/>
    </source>
</evidence>
<dbReference type="PANTHER" id="PTHR32243">
    <property type="entry name" value="MALTOSE TRANSPORT SYSTEM PERMEASE-RELATED"/>
    <property type="match status" value="1"/>
</dbReference>
<evidence type="ECO:0000256" key="1">
    <source>
        <dbReference type="ARBA" id="ARBA00004651"/>
    </source>
</evidence>
<keyword evidence="5" id="KW-0762">Sugar transport</keyword>
<sequence>MSHKTTKKIKNIAIHCLLAVLAFIWVFPILWVILTSFRAEKGSYVSTFLPQSYTLDNYIKLFTDTSLLNFPQMFMNTLIIAIFSCILSAFYVLSASYCLSRLKFKMRKPYMNMAMILGLFPSFMSMIAVYFILKAVGLTEGSLIRVALVLCYSGGAALSFQISKGFFDTIPKEIDEAALIDGCTRWRIFTRITIPLSKPIIIYTILTSFMGPWLDFIFAKVICRANADQYTVAIGLWKMLEKEYIDSWYTSFAAGAVLISIPIAILFLCLQRFYVDGLSGAVKG</sequence>
<dbReference type="CDD" id="cd06261">
    <property type="entry name" value="TM_PBP2"/>
    <property type="match status" value="1"/>
</dbReference>
<accession>A0A9D1XES1</accession>
<reference evidence="11" key="2">
    <citation type="submission" date="2021-04" db="EMBL/GenBank/DDBJ databases">
        <authorList>
            <person name="Gilroy R."/>
        </authorList>
    </citation>
    <scope>NUCLEOTIDE SEQUENCE</scope>
    <source>
        <strain evidence="11">CHK183-1962</strain>
    </source>
</reference>
<dbReference type="InterPro" id="IPR035906">
    <property type="entry name" value="MetI-like_sf"/>
</dbReference>
<gene>
    <name evidence="11" type="ORF">H9734_11525</name>
</gene>
<comment type="subcellular location">
    <subcellularLocation>
        <location evidence="1 9">Cell membrane</location>
        <topology evidence="1 9">Multi-pass membrane protein</topology>
    </subcellularLocation>
</comment>
<dbReference type="SUPFAM" id="SSF161098">
    <property type="entry name" value="MetI-like"/>
    <property type="match status" value="1"/>
</dbReference>
<evidence type="ECO:0000256" key="9">
    <source>
        <dbReference type="RuleBase" id="RU363032"/>
    </source>
</evidence>
<proteinExistence type="inferred from homology"/>
<evidence type="ECO:0000256" key="6">
    <source>
        <dbReference type="ARBA" id="ARBA00022692"/>
    </source>
</evidence>
<organism evidence="11 12">
    <name type="scientific">Candidatus Fusicatenibacter merdavium</name>
    <dbReference type="NCBI Taxonomy" id="2838600"/>
    <lineage>
        <taxon>Bacteria</taxon>
        <taxon>Bacillati</taxon>
        <taxon>Bacillota</taxon>
        <taxon>Clostridia</taxon>
        <taxon>Lachnospirales</taxon>
        <taxon>Lachnospiraceae</taxon>
        <taxon>Fusicatenibacter</taxon>
    </lineage>
</organism>
<dbReference type="Gene3D" id="1.10.3720.10">
    <property type="entry name" value="MetI-like"/>
    <property type="match status" value="1"/>
</dbReference>